<dbReference type="InterPro" id="IPR036837">
    <property type="entry name" value="Cation_efflux_CTD_sf"/>
</dbReference>
<keyword evidence="4 9" id="KW-0812">Transmembrane</keyword>
<evidence type="ECO:0000259" key="11">
    <source>
        <dbReference type="Pfam" id="PF16916"/>
    </source>
</evidence>
<evidence type="ECO:0000256" key="6">
    <source>
        <dbReference type="ARBA" id="ARBA00023065"/>
    </source>
</evidence>
<gene>
    <name evidence="12" type="ORF">SAMN04489834_1440</name>
</gene>
<dbReference type="Pfam" id="PF01545">
    <property type="entry name" value="Cation_efflux"/>
    <property type="match status" value="1"/>
</dbReference>
<evidence type="ECO:0000313" key="12">
    <source>
        <dbReference type="EMBL" id="SDS41646.1"/>
    </source>
</evidence>
<keyword evidence="3" id="KW-0813">Transport</keyword>
<dbReference type="AlphaFoldDB" id="A0A1H1S1D3"/>
<reference evidence="13" key="1">
    <citation type="submission" date="2016-10" db="EMBL/GenBank/DDBJ databases">
        <authorList>
            <person name="Varghese N."/>
            <person name="Submissions S."/>
        </authorList>
    </citation>
    <scope>NUCLEOTIDE SEQUENCE [LARGE SCALE GENOMIC DNA]</scope>
    <source>
        <strain evidence="13">DSM 21772</strain>
    </source>
</reference>
<dbReference type="SUPFAM" id="SSF160240">
    <property type="entry name" value="Cation efflux protein cytoplasmic domain-like"/>
    <property type="match status" value="1"/>
</dbReference>
<feature type="transmembrane region" description="Helical" evidence="9">
    <location>
        <begin position="163"/>
        <end position="189"/>
    </location>
</feature>
<evidence type="ECO:0000256" key="3">
    <source>
        <dbReference type="ARBA" id="ARBA00022448"/>
    </source>
</evidence>
<sequence>MALARPPSVEHMGHDHSHADRSTNRTRLLVAIGIIGAFLLVEVVGALLSGSLSLLADAGHMFSDLTGLIIALVATVIAARPANDRQTYGYQRAEVFAALFNGVVLTVVAVGVSIEGIRRLIEPGGPEVQGGTMLLVAVLGLAANIAAMFVLRGGAKDSINMRGAYLEVFGDMLGSVAVIIAAVVIMTTGFEKADAIASLAIAVMIAPRAFSLLRDVLRVLSQAVPADTNVAEIRAHILRTPGVVDVHDVHVWAITTGSHVFSAHVVVEPEVLSGDAGGCLLDELSECLEEHFDVAHSTFQLEPATHAAHEDHSHA</sequence>
<dbReference type="GO" id="GO:0005886">
    <property type="term" value="C:plasma membrane"/>
    <property type="evidence" value="ECO:0007669"/>
    <property type="project" value="TreeGrafter"/>
</dbReference>
<dbReference type="InterPro" id="IPR050681">
    <property type="entry name" value="CDF/SLC30A"/>
</dbReference>
<evidence type="ECO:0000259" key="10">
    <source>
        <dbReference type="Pfam" id="PF01545"/>
    </source>
</evidence>
<keyword evidence="5 9" id="KW-1133">Transmembrane helix</keyword>
<dbReference type="SUPFAM" id="SSF161111">
    <property type="entry name" value="Cation efflux protein transmembrane domain-like"/>
    <property type="match status" value="1"/>
</dbReference>
<dbReference type="Gene3D" id="1.20.1510.10">
    <property type="entry name" value="Cation efflux protein transmembrane domain"/>
    <property type="match status" value="1"/>
</dbReference>
<dbReference type="STRING" id="412690.SAMN04489834_1440"/>
<dbReference type="NCBIfam" id="TIGR01297">
    <property type="entry name" value="CDF"/>
    <property type="match status" value="1"/>
</dbReference>
<name>A0A1H1S1D3_9MICO</name>
<keyword evidence="6" id="KW-0406">Ion transport</keyword>
<evidence type="ECO:0000256" key="2">
    <source>
        <dbReference type="ARBA" id="ARBA00008873"/>
    </source>
</evidence>
<feature type="transmembrane region" description="Helical" evidence="9">
    <location>
        <begin position="28"/>
        <end position="49"/>
    </location>
</feature>
<feature type="transmembrane region" description="Helical" evidence="9">
    <location>
        <begin position="195"/>
        <end position="213"/>
    </location>
</feature>
<feature type="transmembrane region" description="Helical" evidence="9">
    <location>
        <begin position="95"/>
        <end position="114"/>
    </location>
</feature>
<feature type="compositionally biased region" description="Basic and acidic residues" evidence="8">
    <location>
        <begin position="11"/>
        <end position="20"/>
    </location>
</feature>
<dbReference type="PANTHER" id="PTHR11562:SF17">
    <property type="entry name" value="RE54080P-RELATED"/>
    <property type="match status" value="1"/>
</dbReference>
<feature type="domain" description="Cation efflux protein transmembrane" evidence="10">
    <location>
        <begin position="28"/>
        <end position="220"/>
    </location>
</feature>
<dbReference type="InterPro" id="IPR027469">
    <property type="entry name" value="Cation_efflux_TMD_sf"/>
</dbReference>
<protein>
    <submittedName>
        <fullName evidence="12">Cobalt-zinc-cadmium efflux system protein</fullName>
    </submittedName>
</protein>
<accession>A0A1H1S1D3</accession>
<evidence type="ECO:0000256" key="8">
    <source>
        <dbReference type="SAM" id="MobiDB-lite"/>
    </source>
</evidence>
<feature type="domain" description="Cation efflux protein cytoplasmic" evidence="11">
    <location>
        <begin position="226"/>
        <end position="303"/>
    </location>
</feature>
<keyword evidence="7 9" id="KW-0472">Membrane</keyword>
<feature type="transmembrane region" description="Helical" evidence="9">
    <location>
        <begin position="134"/>
        <end position="151"/>
    </location>
</feature>
<dbReference type="Pfam" id="PF16916">
    <property type="entry name" value="ZT_dimer"/>
    <property type="match status" value="1"/>
</dbReference>
<comment type="subcellular location">
    <subcellularLocation>
        <location evidence="1">Membrane</location>
        <topology evidence="1">Multi-pass membrane protein</topology>
    </subcellularLocation>
</comment>
<dbReference type="InterPro" id="IPR002524">
    <property type="entry name" value="Cation_efflux"/>
</dbReference>
<dbReference type="EMBL" id="LT629742">
    <property type="protein sequence ID" value="SDS41646.1"/>
    <property type="molecule type" value="Genomic_DNA"/>
</dbReference>
<dbReference type="GO" id="GO:0005385">
    <property type="term" value="F:zinc ion transmembrane transporter activity"/>
    <property type="evidence" value="ECO:0007669"/>
    <property type="project" value="TreeGrafter"/>
</dbReference>
<evidence type="ECO:0000256" key="7">
    <source>
        <dbReference type="ARBA" id="ARBA00023136"/>
    </source>
</evidence>
<keyword evidence="13" id="KW-1185">Reference proteome</keyword>
<feature type="region of interest" description="Disordered" evidence="8">
    <location>
        <begin position="1"/>
        <end position="20"/>
    </location>
</feature>
<proteinExistence type="inferred from homology"/>
<comment type="similarity">
    <text evidence="2">Belongs to the cation diffusion facilitator (CDF) transporter (TC 2.A.4) family. SLC30A subfamily.</text>
</comment>
<evidence type="ECO:0000256" key="1">
    <source>
        <dbReference type="ARBA" id="ARBA00004141"/>
    </source>
</evidence>
<evidence type="ECO:0000256" key="5">
    <source>
        <dbReference type="ARBA" id="ARBA00022989"/>
    </source>
</evidence>
<dbReference type="Gene3D" id="3.30.70.1350">
    <property type="entry name" value="Cation efflux protein, cytoplasmic domain"/>
    <property type="match status" value="1"/>
</dbReference>
<dbReference type="InterPro" id="IPR027470">
    <property type="entry name" value="Cation_efflux_CTD"/>
</dbReference>
<dbReference type="InterPro" id="IPR058533">
    <property type="entry name" value="Cation_efflux_TM"/>
</dbReference>
<dbReference type="Proteomes" id="UP000181956">
    <property type="component" value="Chromosome I"/>
</dbReference>
<evidence type="ECO:0000256" key="4">
    <source>
        <dbReference type="ARBA" id="ARBA00022692"/>
    </source>
</evidence>
<evidence type="ECO:0000256" key="9">
    <source>
        <dbReference type="SAM" id="Phobius"/>
    </source>
</evidence>
<organism evidence="12 13">
    <name type="scientific">Microterricola viridarii</name>
    <dbReference type="NCBI Taxonomy" id="412690"/>
    <lineage>
        <taxon>Bacteria</taxon>
        <taxon>Bacillati</taxon>
        <taxon>Actinomycetota</taxon>
        <taxon>Actinomycetes</taxon>
        <taxon>Micrococcales</taxon>
        <taxon>Microbacteriaceae</taxon>
        <taxon>Microterricola</taxon>
    </lineage>
</organism>
<feature type="transmembrane region" description="Helical" evidence="9">
    <location>
        <begin position="61"/>
        <end position="83"/>
    </location>
</feature>
<evidence type="ECO:0000313" key="13">
    <source>
        <dbReference type="Proteomes" id="UP000181956"/>
    </source>
</evidence>
<dbReference type="PANTHER" id="PTHR11562">
    <property type="entry name" value="CATION EFFLUX PROTEIN/ ZINC TRANSPORTER"/>
    <property type="match status" value="1"/>
</dbReference>